<accession>A0A2B4RM66</accession>
<dbReference type="PANTHER" id="PTHR16155">
    <property type="entry name" value="DED DOMAIN-CONTAINING PROTEIN"/>
    <property type="match status" value="1"/>
</dbReference>
<dbReference type="EMBL" id="LSMT01000463">
    <property type="protein sequence ID" value="PFX17600.1"/>
    <property type="molecule type" value="Genomic_DNA"/>
</dbReference>
<protein>
    <submittedName>
        <fullName evidence="1">Uncharacterized protein</fullName>
    </submittedName>
</protein>
<reference evidence="2" key="1">
    <citation type="journal article" date="2017" name="bioRxiv">
        <title>Comparative analysis of the genomes of Stylophora pistillata and Acropora digitifera provides evidence for extensive differences between species of corals.</title>
        <authorList>
            <person name="Voolstra C.R."/>
            <person name="Li Y."/>
            <person name="Liew Y.J."/>
            <person name="Baumgarten S."/>
            <person name="Zoccola D."/>
            <person name="Flot J.-F."/>
            <person name="Tambutte S."/>
            <person name="Allemand D."/>
            <person name="Aranda M."/>
        </authorList>
    </citation>
    <scope>NUCLEOTIDE SEQUENCE [LARGE SCALE GENOMIC DNA]</scope>
</reference>
<evidence type="ECO:0000313" key="1">
    <source>
        <dbReference type="EMBL" id="PFX17600.1"/>
    </source>
</evidence>
<gene>
    <name evidence="1" type="ORF">AWC38_SpisGene18072</name>
</gene>
<name>A0A2B4RM66_STYPI</name>
<dbReference type="GO" id="GO:0005737">
    <property type="term" value="C:cytoplasm"/>
    <property type="evidence" value="ECO:0007669"/>
    <property type="project" value="TreeGrafter"/>
</dbReference>
<dbReference type="OrthoDB" id="5985041at2759"/>
<proteinExistence type="predicted"/>
<evidence type="ECO:0000313" key="2">
    <source>
        <dbReference type="Proteomes" id="UP000225706"/>
    </source>
</evidence>
<dbReference type="PANTHER" id="PTHR16155:SF19">
    <property type="entry name" value="DED DOMAIN-CONTAINING PROTEIN"/>
    <property type="match status" value="1"/>
</dbReference>
<keyword evidence="2" id="KW-1185">Reference proteome</keyword>
<organism evidence="1 2">
    <name type="scientific">Stylophora pistillata</name>
    <name type="common">Smooth cauliflower coral</name>
    <dbReference type="NCBI Taxonomy" id="50429"/>
    <lineage>
        <taxon>Eukaryota</taxon>
        <taxon>Metazoa</taxon>
        <taxon>Cnidaria</taxon>
        <taxon>Anthozoa</taxon>
        <taxon>Hexacorallia</taxon>
        <taxon>Scleractinia</taxon>
        <taxon>Astrocoeniina</taxon>
        <taxon>Pocilloporidae</taxon>
        <taxon>Stylophora</taxon>
    </lineage>
</organism>
<sequence length="497" mass="57669">MPCRRNDPVLLEGIMAPFRWPEMKHELALAKEVAKYLPEKPQEWDEVAKILSNAFSTDDKPVEVKGRGCREKMDRILEKYKSEDAKALKSPVNEEQRRYNTRAKQICLWRTFIRFFPDSLIPEQHPSLKDVVVVKMKDTPRAQDSSKELEKSLRSIMWTKCTIPTVDEGLSAMNINVLVRAVLMYLDDTSPSTPKEYNFQAELKAASHWRFLKGNEHIKFVTGPFDDERVKKVARIALKRWNEELGKIKNKPTHEVSESVDDDGNESNGYHSIEERISDLKEDIFSVSMYYKMNVEDDKKKTTEKSIQEAADVLREGFSLFGHPMLAQQMARLFYVNAEAFSESTINMCFEKAFEYCNMAMEMNPDNSFLFDTMGRIYEAKMKLLLGPYLVGKQVILIQKVSEVLPHAFGAMKWFKKSFEASVDYQNKCGCRGELGVIFYLLKIIRKTEVFKGEEGLTKLQGYRSYNQIIPKEVEEPWRNFHEPLKCLKNRASDCME</sequence>
<dbReference type="Proteomes" id="UP000225706">
    <property type="component" value="Unassembled WGS sequence"/>
</dbReference>
<dbReference type="AlphaFoldDB" id="A0A2B4RM66"/>
<comment type="caution">
    <text evidence="1">The sequence shown here is derived from an EMBL/GenBank/DDBJ whole genome shotgun (WGS) entry which is preliminary data.</text>
</comment>